<accession>A0A1W1VRU5</accession>
<keyword evidence="2" id="KW-1185">Reference proteome</keyword>
<dbReference type="Proteomes" id="UP000192569">
    <property type="component" value="Chromosome I"/>
</dbReference>
<gene>
    <name evidence="1" type="ORF">SAMN00808754_1400</name>
</gene>
<dbReference type="AlphaFoldDB" id="A0A1W1VRU5"/>
<dbReference type="STRING" id="698762.SAMN00808754_1400"/>
<name>A0A1W1VRU5_9FIRM</name>
<protein>
    <submittedName>
        <fullName evidence="1">Transcriptional regulator, AbiEi antitoxin, Type IV TA system</fullName>
    </submittedName>
</protein>
<evidence type="ECO:0000313" key="2">
    <source>
        <dbReference type="Proteomes" id="UP000192569"/>
    </source>
</evidence>
<evidence type="ECO:0000313" key="1">
    <source>
        <dbReference type="EMBL" id="SMB96102.1"/>
    </source>
</evidence>
<organism evidence="1 2">
    <name type="scientific">Thermanaeromonas toyohensis ToBE</name>
    <dbReference type="NCBI Taxonomy" id="698762"/>
    <lineage>
        <taxon>Bacteria</taxon>
        <taxon>Bacillati</taxon>
        <taxon>Bacillota</taxon>
        <taxon>Clostridia</taxon>
        <taxon>Neomoorellales</taxon>
        <taxon>Neomoorellaceae</taxon>
        <taxon>Thermanaeromonas</taxon>
    </lineage>
</organism>
<reference evidence="1 2" key="1">
    <citation type="submission" date="2017-04" db="EMBL/GenBank/DDBJ databases">
        <authorList>
            <person name="Afonso C.L."/>
            <person name="Miller P.J."/>
            <person name="Scott M.A."/>
            <person name="Spackman E."/>
            <person name="Goraichik I."/>
            <person name="Dimitrov K.M."/>
            <person name="Suarez D.L."/>
            <person name="Swayne D.E."/>
        </authorList>
    </citation>
    <scope>NUCLEOTIDE SEQUENCE [LARGE SCALE GENOMIC DNA]</scope>
    <source>
        <strain evidence="1 2">ToBE</strain>
    </source>
</reference>
<sequence>MTGIPKDTLRVELSRLVARGVVRRLAREWYANPFSPPSVEEVAMVLRWPSYVSLEYALSVESILSQTAFTITCVTLKLPVVIRTPWGPIFEYHRISRRFFWGWRDLGNGVRAAWPEKALLDLIYIRHLRTRELNEEDLASMLEDMYLEDLDMGRLREFIGGFGSPYGEKMAAVLMGTGRVNL</sequence>
<proteinExistence type="predicted"/>
<dbReference type="EMBL" id="LT838272">
    <property type="protein sequence ID" value="SMB96102.1"/>
    <property type="molecule type" value="Genomic_DNA"/>
</dbReference>